<feature type="domain" description="RRM" evidence="4">
    <location>
        <begin position="343"/>
        <end position="425"/>
    </location>
</feature>
<reference evidence="5 6" key="1">
    <citation type="submission" date="2020-10" db="EMBL/GenBank/DDBJ databases">
        <title>The Coptis chinensis genome and diversification of protoberbering-type alkaloids.</title>
        <authorList>
            <person name="Wang B."/>
            <person name="Shu S."/>
            <person name="Song C."/>
            <person name="Liu Y."/>
        </authorList>
    </citation>
    <scope>NUCLEOTIDE SEQUENCE [LARGE SCALE GENOMIC DNA]</scope>
    <source>
        <strain evidence="5">HL-2020</strain>
        <tissue evidence="5">Leaf</tissue>
    </source>
</reference>
<dbReference type="Pfam" id="PF00076">
    <property type="entry name" value="RRM_1"/>
    <property type="match status" value="1"/>
</dbReference>
<dbReference type="SMART" id="SM00360">
    <property type="entry name" value="RRM"/>
    <property type="match status" value="1"/>
</dbReference>
<evidence type="ECO:0000259" key="4">
    <source>
        <dbReference type="PROSITE" id="PS50102"/>
    </source>
</evidence>
<protein>
    <recommendedName>
        <fullName evidence="4">RRM domain-containing protein</fullName>
    </recommendedName>
</protein>
<dbReference type="InterPro" id="IPR035979">
    <property type="entry name" value="RBD_domain_sf"/>
</dbReference>
<proteinExistence type="predicted"/>
<evidence type="ECO:0000256" key="3">
    <source>
        <dbReference type="SAM" id="MobiDB-lite"/>
    </source>
</evidence>
<dbReference type="GO" id="GO:0030626">
    <property type="term" value="F:U12 snRNA binding"/>
    <property type="evidence" value="ECO:0007669"/>
    <property type="project" value="TreeGrafter"/>
</dbReference>
<evidence type="ECO:0000256" key="1">
    <source>
        <dbReference type="ARBA" id="ARBA00022884"/>
    </source>
</evidence>
<dbReference type="GO" id="GO:0097157">
    <property type="term" value="F:pre-mRNA intronic binding"/>
    <property type="evidence" value="ECO:0007669"/>
    <property type="project" value="TreeGrafter"/>
</dbReference>
<dbReference type="Gene3D" id="3.30.70.330">
    <property type="match status" value="1"/>
</dbReference>
<accession>A0A835LXC2</accession>
<keyword evidence="1 2" id="KW-0694">RNA-binding</keyword>
<dbReference type="OrthoDB" id="277802at2759"/>
<dbReference type="InterPro" id="IPR012677">
    <property type="entry name" value="Nucleotide-bd_a/b_plait_sf"/>
</dbReference>
<feature type="region of interest" description="Disordered" evidence="3">
    <location>
        <begin position="197"/>
        <end position="234"/>
    </location>
</feature>
<dbReference type="Proteomes" id="UP000631114">
    <property type="component" value="Unassembled WGS sequence"/>
</dbReference>
<evidence type="ECO:0000256" key="2">
    <source>
        <dbReference type="PROSITE-ProRule" id="PRU00176"/>
    </source>
</evidence>
<dbReference type="PROSITE" id="PS50102">
    <property type="entry name" value="RRM"/>
    <property type="match status" value="1"/>
</dbReference>
<dbReference type="GO" id="GO:0000398">
    <property type="term" value="P:mRNA splicing, via spliceosome"/>
    <property type="evidence" value="ECO:0007669"/>
    <property type="project" value="TreeGrafter"/>
</dbReference>
<comment type="caution">
    <text evidence="5">The sequence shown here is derived from an EMBL/GenBank/DDBJ whole genome shotgun (WGS) entry which is preliminary data.</text>
</comment>
<dbReference type="AlphaFoldDB" id="A0A835LXC2"/>
<evidence type="ECO:0000313" key="5">
    <source>
        <dbReference type="EMBL" id="KAF9611738.1"/>
    </source>
</evidence>
<organism evidence="5 6">
    <name type="scientific">Coptis chinensis</name>
    <dbReference type="NCBI Taxonomy" id="261450"/>
    <lineage>
        <taxon>Eukaryota</taxon>
        <taxon>Viridiplantae</taxon>
        <taxon>Streptophyta</taxon>
        <taxon>Embryophyta</taxon>
        <taxon>Tracheophyta</taxon>
        <taxon>Spermatophyta</taxon>
        <taxon>Magnoliopsida</taxon>
        <taxon>Ranunculales</taxon>
        <taxon>Ranunculaceae</taxon>
        <taxon>Coptidoideae</taxon>
        <taxon>Coptis</taxon>
    </lineage>
</organism>
<name>A0A835LXC2_9MAGN</name>
<dbReference type="PANTHER" id="PTHR16105:SF0">
    <property type="entry name" value="RNA-BINDING REGION-CONTAINING PROTEIN 3"/>
    <property type="match status" value="1"/>
</dbReference>
<sequence>MMMMNSGAPQQPVSTSTSSCCFTLLVRHLPEGIPEDTLFRLFSHYGASSVRAPSSSKLRFLGKVLLVERATTNPPLLDNQQQQHSVAAAVANKDSTSSLLNRPDTDAQPIAPSLGIQYPFPPHLQYAYPPPDGNILTNIVNALIAVPRFYTQVLHLMNKMNIPAPFRIALPTPPLPTSVPAPPPLPPALVAKPHLADLSSDESELESADEGDEDEDKSGLVDAHSKSKRGRKRCRGEAIVGPAVNKYVSHEDVGLKRATLAPKEMPMIKKNNPVLQIKLAAKPIHNEDKYDADNMNESGEPGKEGMELKPFATTEDIERGKLPPEEILSLPMFKNYSAGSSATVLYIKNLAKDVITDDFYFIFGSLFGTLEAAKSGLSIKLMQEGRMRGQAFVTFPSVDLSHRALNLVNGYVFKGKPMIIQFGRNPGAARAN</sequence>
<dbReference type="GO" id="GO:0005689">
    <property type="term" value="C:U12-type spliceosomal complex"/>
    <property type="evidence" value="ECO:0007669"/>
    <property type="project" value="TreeGrafter"/>
</dbReference>
<dbReference type="PANTHER" id="PTHR16105">
    <property type="entry name" value="RNA-BINDING REGION-CONTAINING PROTEIN 3"/>
    <property type="match status" value="1"/>
</dbReference>
<keyword evidence="6" id="KW-1185">Reference proteome</keyword>
<gene>
    <name evidence="5" type="ORF">IFM89_034921</name>
</gene>
<dbReference type="InterPro" id="IPR045164">
    <property type="entry name" value="RBM41/RNPC3"/>
</dbReference>
<dbReference type="EMBL" id="JADFTS010000004">
    <property type="protein sequence ID" value="KAF9611738.1"/>
    <property type="molecule type" value="Genomic_DNA"/>
</dbReference>
<evidence type="ECO:0000313" key="6">
    <source>
        <dbReference type="Proteomes" id="UP000631114"/>
    </source>
</evidence>
<dbReference type="FunFam" id="3.30.70.330:FF:000409">
    <property type="entry name" value="U11/U12 small nuclear ribonucleoprotein 65 kDa protein"/>
    <property type="match status" value="1"/>
</dbReference>
<dbReference type="CDD" id="cd12239">
    <property type="entry name" value="RRM2_RBM40_like"/>
    <property type="match status" value="1"/>
</dbReference>
<dbReference type="SUPFAM" id="SSF54928">
    <property type="entry name" value="RNA-binding domain, RBD"/>
    <property type="match status" value="2"/>
</dbReference>
<dbReference type="InterPro" id="IPR000504">
    <property type="entry name" value="RRM_dom"/>
</dbReference>
<feature type="compositionally biased region" description="Acidic residues" evidence="3">
    <location>
        <begin position="199"/>
        <end position="216"/>
    </location>
</feature>